<dbReference type="InterPro" id="IPR006530">
    <property type="entry name" value="YD"/>
</dbReference>
<keyword evidence="2" id="KW-1185">Reference proteome</keyword>
<organism evidence="1 2">
    <name type="scientific">Brevibacillus parabrevis</name>
    <dbReference type="NCBI Taxonomy" id="54914"/>
    <lineage>
        <taxon>Bacteria</taxon>
        <taxon>Bacillati</taxon>
        <taxon>Bacillota</taxon>
        <taxon>Bacilli</taxon>
        <taxon>Bacillales</taxon>
        <taxon>Paenibacillaceae</taxon>
        <taxon>Brevibacillus</taxon>
    </lineage>
</organism>
<reference evidence="1 2" key="1">
    <citation type="submission" date="2019-06" db="EMBL/GenBank/DDBJ databases">
        <title>Whole genome shotgun sequence of Brevibacillus parabrevis NBRC 12334.</title>
        <authorList>
            <person name="Hosoyama A."/>
            <person name="Uohara A."/>
            <person name="Ohji S."/>
            <person name="Ichikawa N."/>
        </authorList>
    </citation>
    <scope>NUCLEOTIDE SEQUENCE [LARGE SCALE GENOMIC DNA]</scope>
    <source>
        <strain evidence="1 2">NBRC 12334</strain>
    </source>
</reference>
<evidence type="ECO:0000313" key="2">
    <source>
        <dbReference type="Proteomes" id="UP000316882"/>
    </source>
</evidence>
<evidence type="ECO:0000313" key="1">
    <source>
        <dbReference type="EMBL" id="GEB34949.1"/>
    </source>
</evidence>
<dbReference type="NCBIfam" id="TIGR01643">
    <property type="entry name" value="YD_repeat_2x"/>
    <property type="match status" value="1"/>
</dbReference>
<name>A0A4Y3PUW3_BREPA</name>
<protein>
    <submittedName>
        <fullName evidence="1">Uncharacterized protein</fullName>
    </submittedName>
</protein>
<sequence>MLNTLTFFQELALQKGDKKLAKKIEKQSAAFSQKNLKLHQTPIDSNKQIRQEKINKSLQKQAAHIYSLQKQLEEQVDKYWEQLIPELSLKQKPQEQELQPKLASRTATAFAAAAPVLDPFEPNDDVDTSYPVTSGNFYNSKLSTAKDLDMYRFDSGAQSGELTVTLRVPEDKNFDLAVMQAPNKVVGMSTRGGVGVTENVTFQVQPNTTYYFSVFSMSRDFSETTSYLLSFSKITTVLNLAKPIDISLPTGETPGYRFTAPVTGTYRFYTSPYGGFGAPFDTVLSVFRDEQLQQALKFNDEAVDGSLFSEIKVSLDAGVTYFVLATSFDSTKGLHARLTAALDASASVVSAALHESSANDGTLTETQTVVLKNGTFTSDAASFVTVHNVPTGLQPLVTRVNSTQLSIQFTGKAVEHEQKHRAANLFVTIPKAKIAGADADVTTDTFALEFTNTDSFTLAAPPDLDLAKGSKKIYKFTAPSSGDFELSTTYFGGVEGSGPSNTKLAIYEDFGETRLLAANDDGDHPPFSKAIVSMEKGRDYYVVVSSADNNAVHARLLARYTGVEYVYNAKGQLTQIRQNEQVLSEFTYDSNGNLSKKTDY</sequence>
<dbReference type="Gene3D" id="2.60.120.380">
    <property type="match status" value="1"/>
</dbReference>
<dbReference type="EMBL" id="BJMH01000031">
    <property type="protein sequence ID" value="GEB34949.1"/>
    <property type="molecule type" value="Genomic_DNA"/>
</dbReference>
<dbReference type="AlphaFoldDB" id="A0A4Y3PUW3"/>
<dbReference type="SUPFAM" id="SSF89260">
    <property type="entry name" value="Collagen-binding domain"/>
    <property type="match status" value="1"/>
</dbReference>
<comment type="caution">
    <text evidence="1">The sequence shown here is derived from an EMBL/GenBank/DDBJ whole genome shotgun (WGS) entry which is preliminary data.</text>
</comment>
<dbReference type="Proteomes" id="UP000316882">
    <property type="component" value="Unassembled WGS sequence"/>
</dbReference>
<accession>A0A4Y3PUW3</accession>
<proteinExistence type="predicted"/>
<gene>
    <name evidence="1" type="ORF">BPA01_45290</name>
</gene>